<reference evidence="10" key="1">
    <citation type="submission" date="2015-08" db="EMBL/GenBank/DDBJ databases">
        <title>Vibrio galatheae sp. nov., a novel member of the Vibrionaceae family isolated from the Solomon Islands.</title>
        <authorList>
            <person name="Giubergia S."/>
            <person name="Machado H."/>
            <person name="Mateiu R.V."/>
            <person name="Gram L."/>
        </authorList>
    </citation>
    <scope>NUCLEOTIDE SEQUENCE [LARGE SCALE GENOMIC DNA]</scope>
    <source>
        <strain evidence="10">DSM 19134</strain>
    </source>
</reference>
<evidence type="ECO:0000256" key="2">
    <source>
        <dbReference type="ARBA" id="ARBA00007555"/>
    </source>
</evidence>
<feature type="transmembrane region" description="Helical" evidence="8">
    <location>
        <begin position="50"/>
        <end position="71"/>
    </location>
</feature>
<evidence type="ECO:0000256" key="8">
    <source>
        <dbReference type="SAM" id="Phobius"/>
    </source>
</evidence>
<feature type="transmembrane region" description="Helical" evidence="8">
    <location>
        <begin position="97"/>
        <end position="121"/>
    </location>
</feature>
<evidence type="ECO:0000313" key="10">
    <source>
        <dbReference type="Proteomes" id="UP000037530"/>
    </source>
</evidence>
<dbReference type="RefSeq" id="WP_053407426.1">
    <property type="nucleotide sequence ID" value="NZ_DAIPHI010000063.1"/>
</dbReference>
<evidence type="ECO:0000256" key="6">
    <source>
        <dbReference type="ARBA" id="ARBA00022989"/>
    </source>
</evidence>
<dbReference type="InterPro" id="IPR007498">
    <property type="entry name" value="PqiA-like"/>
</dbReference>
<organism evidence="9 10">
    <name type="scientific">Vibrio hepatarius</name>
    <dbReference type="NCBI Taxonomy" id="171383"/>
    <lineage>
        <taxon>Bacteria</taxon>
        <taxon>Pseudomonadati</taxon>
        <taxon>Pseudomonadota</taxon>
        <taxon>Gammaproteobacteria</taxon>
        <taxon>Vibrionales</taxon>
        <taxon>Vibrionaceae</taxon>
        <taxon>Vibrio</taxon>
        <taxon>Vibrio oreintalis group</taxon>
    </lineage>
</organism>
<feature type="transmembrane region" description="Helical" evidence="8">
    <location>
        <begin position="154"/>
        <end position="175"/>
    </location>
</feature>
<dbReference type="GO" id="GO:0005886">
    <property type="term" value="C:plasma membrane"/>
    <property type="evidence" value="ECO:0007669"/>
    <property type="project" value="UniProtKB-SubCell"/>
</dbReference>
<keyword evidence="3" id="KW-1003">Cell membrane</keyword>
<dbReference type="InterPro" id="IPR005219">
    <property type="entry name" value="PqiA-like_proteobact"/>
</dbReference>
<keyword evidence="6 8" id="KW-1133">Transmembrane helix</keyword>
<dbReference type="OrthoDB" id="9800207at2"/>
<feature type="transmembrane region" description="Helical" evidence="8">
    <location>
        <begin position="268"/>
        <end position="286"/>
    </location>
</feature>
<dbReference type="PATRIC" id="fig|171383.3.peg.431"/>
<sequence>MTTQPNPKQLISCEECGLVVQIPRLEPGHQAHCPRCAHSLTKVNSKPYQGVIAVAIACLVMLVLSVSFPFMSFSVQGLSQEITLLHAAKMLAQFQNVLLAALLLATVLVLPAVYISFILYLQIKAAKSLTHPLSDKQRRFYAALCRILFRVEPWLMVDVFLIGILVSLVKIASLADVGMGNSFWAFCIYTVLVVKCISMVDRHWLWQHFIPAIEVEGVKEGDTHLNHNHIGCHTCHQINPIEQTKHQRCIRCGSLVHEYDPHENLQKAWAWLIASVVFYIPANLYPMMYTVSLGHAEGSTIMEGVVLLWSLGSYPIAAVIFFASIFIPIAKMLALAWLYYNAGKPIDLPAEESAARLKVYRLTEFIGRWSMIDIFVVAILVALVQLQNLMAIYPGPAALFFAAVVIFTMLSAMVFDSRILWNKPQNDAQEPITNSTEKAKI</sequence>
<feature type="transmembrane region" description="Helical" evidence="8">
    <location>
        <begin position="306"/>
        <end position="330"/>
    </location>
</feature>
<keyword evidence="4" id="KW-0997">Cell inner membrane</keyword>
<evidence type="ECO:0000256" key="5">
    <source>
        <dbReference type="ARBA" id="ARBA00022692"/>
    </source>
</evidence>
<feature type="transmembrane region" description="Helical" evidence="8">
    <location>
        <begin position="366"/>
        <end position="386"/>
    </location>
</feature>
<name>A0A0M0I4C0_9VIBR</name>
<dbReference type="PANTHER" id="PTHR30462">
    <property type="entry name" value="INTERMEMBRANE TRANSPORT PROTEIN PQIB-RELATED"/>
    <property type="match status" value="1"/>
</dbReference>
<feature type="transmembrane region" description="Helical" evidence="8">
    <location>
        <begin position="392"/>
        <end position="415"/>
    </location>
</feature>
<dbReference type="AlphaFoldDB" id="A0A0M0I4C0"/>
<evidence type="ECO:0000313" key="9">
    <source>
        <dbReference type="EMBL" id="KOO09171.1"/>
    </source>
</evidence>
<protein>
    <submittedName>
        <fullName evidence="9">Paraquat-inducible protein A</fullName>
    </submittedName>
</protein>
<dbReference type="Pfam" id="PF04403">
    <property type="entry name" value="PqiA"/>
    <property type="match status" value="2"/>
</dbReference>
<evidence type="ECO:0000256" key="4">
    <source>
        <dbReference type="ARBA" id="ARBA00022519"/>
    </source>
</evidence>
<keyword evidence="7 8" id="KW-0472">Membrane</keyword>
<dbReference type="NCBIfam" id="TIGR00155">
    <property type="entry name" value="pqiA_fam"/>
    <property type="match status" value="1"/>
</dbReference>
<dbReference type="InterPro" id="IPR051800">
    <property type="entry name" value="PqiA-PqiB_transport"/>
</dbReference>
<dbReference type="EMBL" id="LHPI01000001">
    <property type="protein sequence ID" value="KOO09171.1"/>
    <property type="molecule type" value="Genomic_DNA"/>
</dbReference>
<evidence type="ECO:0000256" key="3">
    <source>
        <dbReference type="ARBA" id="ARBA00022475"/>
    </source>
</evidence>
<proteinExistence type="inferred from homology"/>
<keyword evidence="5 8" id="KW-0812">Transmembrane</keyword>
<comment type="caution">
    <text evidence="9">The sequence shown here is derived from an EMBL/GenBank/DDBJ whole genome shotgun (WGS) entry which is preliminary data.</text>
</comment>
<comment type="subcellular location">
    <subcellularLocation>
        <location evidence="1">Cell inner membrane</location>
        <topology evidence="1">Multi-pass membrane protein</topology>
    </subcellularLocation>
</comment>
<comment type="similarity">
    <text evidence="2">Belongs to the PqiA family.</text>
</comment>
<dbReference type="Proteomes" id="UP000037530">
    <property type="component" value="Unassembled WGS sequence"/>
</dbReference>
<keyword evidence="10" id="KW-1185">Reference proteome</keyword>
<accession>A0A0M0I4C0</accession>
<feature type="transmembrane region" description="Helical" evidence="8">
    <location>
        <begin position="181"/>
        <end position="200"/>
    </location>
</feature>
<dbReference type="PANTHER" id="PTHR30462:SF3">
    <property type="entry name" value="INTERMEMBRANE TRANSPORT PROTEIN PQIA"/>
    <property type="match status" value="1"/>
</dbReference>
<evidence type="ECO:0000256" key="1">
    <source>
        <dbReference type="ARBA" id="ARBA00004429"/>
    </source>
</evidence>
<dbReference type="STRING" id="171383.AKJ31_02075"/>
<gene>
    <name evidence="9" type="ORF">AKJ31_02075</name>
</gene>
<evidence type="ECO:0000256" key="7">
    <source>
        <dbReference type="ARBA" id="ARBA00023136"/>
    </source>
</evidence>